<dbReference type="EMBL" id="CP016094">
    <property type="protein sequence ID" value="AOS44324.1"/>
    <property type="molecule type" value="Genomic_DNA"/>
</dbReference>
<organism evidence="5 6">
    <name type="scientific">Lacunisphaera limnophila</name>
    <dbReference type="NCBI Taxonomy" id="1838286"/>
    <lineage>
        <taxon>Bacteria</taxon>
        <taxon>Pseudomonadati</taxon>
        <taxon>Verrucomicrobiota</taxon>
        <taxon>Opitutia</taxon>
        <taxon>Opitutales</taxon>
        <taxon>Opitutaceae</taxon>
        <taxon>Lacunisphaera</taxon>
    </lineage>
</organism>
<dbReference type="GO" id="GO:0045493">
    <property type="term" value="P:xylan catabolic process"/>
    <property type="evidence" value="ECO:0007669"/>
    <property type="project" value="InterPro"/>
</dbReference>
<dbReference type="RefSeq" id="WP_069961580.1">
    <property type="nucleotide sequence ID" value="NZ_CP016094.1"/>
</dbReference>
<dbReference type="PRINTS" id="PR00133">
    <property type="entry name" value="GLHYDRLASE3"/>
</dbReference>
<dbReference type="Pfam" id="PF01915">
    <property type="entry name" value="Glyco_hydro_3_C"/>
    <property type="match status" value="1"/>
</dbReference>
<dbReference type="EC" id="3.2.1.37" evidence="5"/>
<dbReference type="InterPro" id="IPR001764">
    <property type="entry name" value="Glyco_hydro_3_N"/>
</dbReference>
<dbReference type="Pfam" id="PF14310">
    <property type="entry name" value="Fn3-like"/>
    <property type="match status" value="1"/>
</dbReference>
<dbReference type="STRING" id="1838286.Verru16b_01385"/>
<dbReference type="Proteomes" id="UP000095228">
    <property type="component" value="Chromosome"/>
</dbReference>
<dbReference type="KEGG" id="obg:Verru16b_01385"/>
<dbReference type="PATRIC" id="fig|1838286.3.peg.1395"/>
<protein>
    <submittedName>
        <fullName evidence="5">Xylan 1,4-beta-xylosidase</fullName>
        <ecNumber evidence="5">3.2.1.37</ecNumber>
    </submittedName>
</protein>
<evidence type="ECO:0000259" key="4">
    <source>
        <dbReference type="SMART" id="SM01217"/>
    </source>
</evidence>
<dbReference type="InterPro" id="IPR036962">
    <property type="entry name" value="Glyco_hydro_3_N_sf"/>
</dbReference>
<proteinExistence type="inferred from homology"/>
<dbReference type="SUPFAM" id="SSF51445">
    <property type="entry name" value="(Trans)glycosidases"/>
    <property type="match status" value="1"/>
</dbReference>
<dbReference type="SMART" id="SM01217">
    <property type="entry name" value="Fn3_like"/>
    <property type="match status" value="1"/>
</dbReference>
<evidence type="ECO:0000313" key="5">
    <source>
        <dbReference type="EMBL" id="AOS44324.1"/>
    </source>
</evidence>
<accession>A0A1D8ATV0</accession>
<dbReference type="SUPFAM" id="SSF52279">
    <property type="entry name" value="Beta-D-glucan exohydrolase, C-terminal domain"/>
    <property type="match status" value="1"/>
</dbReference>
<keyword evidence="3 5" id="KW-0378">Hydrolase</keyword>
<evidence type="ECO:0000313" key="6">
    <source>
        <dbReference type="Proteomes" id="UP000095228"/>
    </source>
</evidence>
<dbReference type="Gene3D" id="3.40.50.1700">
    <property type="entry name" value="Glycoside hydrolase family 3 C-terminal domain"/>
    <property type="match status" value="1"/>
</dbReference>
<dbReference type="InterPro" id="IPR036881">
    <property type="entry name" value="Glyco_hydro_3_C_sf"/>
</dbReference>
<dbReference type="Gene3D" id="2.60.40.10">
    <property type="entry name" value="Immunoglobulins"/>
    <property type="match status" value="1"/>
</dbReference>
<dbReference type="InterPro" id="IPR017853">
    <property type="entry name" value="GH"/>
</dbReference>
<feature type="domain" description="Fibronectin type III-like" evidence="4">
    <location>
        <begin position="617"/>
        <end position="685"/>
    </location>
</feature>
<dbReference type="GO" id="GO:0046556">
    <property type="term" value="F:alpha-L-arabinofuranosidase activity"/>
    <property type="evidence" value="ECO:0007669"/>
    <property type="project" value="TreeGrafter"/>
</dbReference>
<dbReference type="PANTHER" id="PTHR42721:SF3">
    <property type="entry name" value="BETA-D-XYLOSIDASE 5-RELATED"/>
    <property type="match status" value="1"/>
</dbReference>
<sequence>MTAPLPFRNADLPLAERIEDLLARLSLAEKIGQLMHDNPAVPRLGLPAYNWWNEGCHGVGRNGRATVFPQAIALGATFDRELVRRIADTIATEARAKHHAAARAQDGATQQYQGLTFWAPNINLYRDPRWGRGQETFGEDPVLTGELGAAFVQGLQGDHPHYLKTAACAKHLAVHSGPESQRHGFNARVSDRDLRESYLPHFERLVRAGVEAVMGAYNRTNGEPCCASANLQRILREEWGFTGHFVSDCGAVDDFHRGHQVTPGPVESAALALHHGCDLNCGCTYHDLAEALRRQLVTEAEIDRSLRRLLRTKFRLGLFDPPERVPGATTPLAVVNSAAHRTVARRAAVNSIVLLKNNGLLPLASSVRNLMVVGPGAASVDALLGNYFGLNPQLVTLVEGLTARAPEGCRVGYSPGCLPDDASTPPSPAAIYECSCADVTIAVLGTLPVYEGEEGDAFASRAAGDRPAIELSESQRLFLAKLRANQKPVVLILTGGGAIACPEAHEWCDAILHVWYPGCEGGHAVAEVLFGDAEPGGRLPVTVPRATVDLPPFEDYAMAGRTYRFATKPPLYPFGYGLGYTTWALADLLCQPAAVGSAEPIEASVLIRNTGTRLGRTVIQFYVSPPPGGGGPDVKLVDFATLELAPGTVTRVAGRLPAATWSVHGEDGRPRHTPGDWQIIAAFAAPVDRARELGVPAPLRKHVDVT</sequence>
<dbReference type="GO" id="GO:0031222">
    <property type="term" value="P:arabinan catabolic process"/>
    <property type="evidence" value="ECO:0007669"/>
    <property type="project" value="TreeGrafter"/>
</dbReference>
<dbReference type="InterPro" id="IPR002772">
    <property type="entry name" value="Glyco_hydro_3_C"/>
</dbReference>
<keyword evidence="6" id="KW-1185">Reference proteome</keyword>
<evidence type="ECO:0000256" key="2">
    <source>
        <dbReference type="ARBA" id="ARBA00022729"/>
    </source>
</evidence>
<dbReference type="Pfam" id="PF00933">
    <property type="entry name" value="Glyco_hydro_3"/>
    <property type="match status" value="1"/>
</dbReference>
<evidence type="ECO:0000256" key="1">
    <source>
        <dbReference type="ARBA" id="ARBA00005336"/>
    </source>
</evidence>
<keyword evidence="2" id="KW-0732">Signal</keyword>
<dbReference type="PANTHER" id="PTHR42721">
    <property type="entry name" value="SUGAR HYDROLASE-RELATED"/>
    <property type="match status" value="1"/>
</dbReference>
<dbReference type="InterPro" id="IPR026891">
    <property type="entry name" value="Fn3-like"/>
</dbReference>
<name>A0A1D8ATV0_9BACT</name>
<comment type="similarity">
    <text evidence="1">Belongs to the glycosyl hydrolase 3 family.</text>
</comment>
<gene>
    <name evidence="5" type="primary">xyl3A</name>
    <name evidence="5" type="ORF">Verru16b_01385</name>
</gene>
<evidence type="ECO:0000256" key="3">
    <source>
        <dbReference type="ARBA" id="ARBA00022801"/>
    </source>
</evidence>
<reference evidence="5 6" key="1">
    <citation type="submission" date="2016-06" db="EMBL/GenBank/DDBJ databases">
        <title>Three novel species with peptidoglycan cell walls form the new genus Lacunisphaera gen. nov. in the family Opitutaceae of the verrucomicrobial subdivision 4.</title>
        <authorList>
            <person name="Rast P."/>
            <person name="Gloeckner I."/>
            <person name="Jogler M."/>
            <person name="Boedeker C."/>
            <person name="Jeske O."/>
            <person name="Wiegand S."/>
            <person name="Reinhardt R."/>
            <person name="Schumann P."/>
            <person name="Rohde M."/>
            <person name="Spring S."/>
            <person name="Gloeckner F.O."/>
            <person name="Jogler C."/>
        </authorList>
    </citation>
    <scope>NUCLEOTIDE SEQUENCE [LARGE SCALE GENOMIC DNA]</scope>
    <source>
        <strain evidence="5 6">IG16b</strain>
    </source>
</reference>
<dbReference type="AlphaFoldDB" id="A0A1D8ATV0"/>
<dbReference type="Gene3D" id="3.20.20.300">
    <property type="entry name" value="Glycoside hydrolase, family 3, N-terminal domain"/>
    <property type="match status" value="1"/>
</dbReference>
<dbReference type="InterPro" id="IPR013783">
    <property type="entry name" value="Ig-like_fold"/>
</dbReference>
<keyword evidence="5" id="KW-0326">Glycosidase</keyword>
<dbReference type="GO" id="GO:0009044">
    <property type="term" value="F:xylan 1,4-beta-xylosidase activity"/>
    <property type="evidence" value="ECO:0007669"/>
    <property type="project" value="UniProtKB-EC"/>
</dbReference>
<dbReference type="InterPro" id="IPR044993">
    <property type="entry name" value="BXL"/>
</dbReference>